<proteinExistence type="predicted"/>
<comment type="caution">
    <text evidence="1">The sequence shown here is derived from an EMBL/GenBank/DDBJ whole genome shotgun (WGS) entry which is preliminary data.</text>
</comment>
<organism evidence="1 2">
    <name type="scientific">Bacillus paranthracis</name>
    <dbReference type="NCBI Taxonomy" id="2026186"/>
    <lineage>
        <taxon>Bacteria</taxon>
        <taxon>Bacillati</taxon>
        <taxon>Bacillota</taxon>
        <taxon>Bacilli</taxon>
        <taxon>Bacillales</taxon>
        <taxon>Bacillaceae</taxon>
        <taxon>Bacillus</taxon>
        <taxon>Bacillus cereus group</taxon>
    </lineage>
</organism>
<protein>
    <submittedName>
        <fullName evidence="1">Uncharacterized protein</fullName>
    </submittedName>
</protein>
<reference evidence="1 2" key="1">
    <citation type="submission" date="2017-04" db="EMBL/GenBank/DDBJ databases">
        <authorList>
            <person name="Criscuolo A."/>
        </authorList>
    </citation>
    <scope>NUCLEOTIDE SEQUENCE [LARGE SCALE GENOMIC DNA]</scope>
    <source>
        <strain evidence="1">16-00221</strain>
    </source>
</reference>
<gene>
    <name evidence="1" type="ORF">BACERE00221_05596</name>
</gene>
<dbReference type="AlphaFoldDB" id="A0A9X8XBM0"/>
<dbReference type="EMBL" id="FWZC01000136">
    <property type="protein sequence ID" value="SME53728.1"/>
    <property type="molecule type" value="Genomic_DNA"/>
</dbReference>
<dbReference type="Proteomes" id="UP000194435">
    <property type="component" value="Unassembled WGS sequence"/>
</dbReference>
<sequence length="41" mass="5129">MLKLKMIERMYFFLLYNDCENEGPFKYFYKGVKECISIYIF</sequence>
<name>A0A9X8XBM0_9BACI</name>
<accession>A0A9X8XBM0</accession>
<evidence type="ECO:0000313" key="1">
    <source>
        <dbReference type="EMBL" id="SME53728.1"/>
    </source>
</evidence>
<evidence type="ECO:0000313" key="2">
    <source>
        <dbReference type="Proteomes" id="UP000194435"/>
    </source>
</evidence>